<dbReference type="Gene3D" id="3.10.450.50">
    <property type="match status" value="1"/>
</dbReference>
<dbReference type="PATRIC" id="fig|1246995.3.peg.5577"/>
<sequence length="584" mass="65746">MEAWLAEFETALRDRDVERAAALFGVESFWRDLVAFSWNITTVEGRAGVADLLRARLDDADPGKFEVDGEPTEAGDVTEAWIRFETRVGRGAGHLRLKDDGAWTLLTSLRELKGFEEGRPQGVEHELEPGRTSWLERRRTEEQTLGYAEQPYVVVIGGGQGGIALGARLRQLGVPALVLDRHDRPGDQWRKRYKSLCLHDPVWYDHLPYLPFPKNWPVFAPKDKIGDWLEMYTRVMEVPYWSRSEVRSASFDADTKTWSVIVDRDGESVELRPKQLVFATGMSGKANWPTFPGQDVFRGEQHHSSGHPGPEAYRGKKVVVVGSNNSAFDICGALWEHGADVTMVQRSSTHIVKSASLMDIGLGDLYSERAVEAGVTTDKADMIFASLPYRIMHEFQIPLYEQMAERDRDFYARLEKAGFRHDWGDDGSGLFMKYLRRGSGYYIDVGAAELVADGRIKLVQGQVDHLTETAVVLQDGTTLDADLVVYATGYGSMNGWVADLIDQETADRVGKVWGLGSGTTKDPGPWEGEQRNMWKPTQQENLWFHGGNLHQSRHYSLYLALQLKARYEGIPTPVYGLQEVHHTQ</sequence>
<evidence type="ECO:0000313" key="3">
    <source>
        <dbReference type="Proteomes" id="UP000017746"/>
    </source>
</evidence>
<dbReference type="InterPro" id="IPR050982">
    <property type="entry name" value="Auxin_biosynth/cation_transpt"/>
</dbReference>
<dbReference type="PANTHER" id="PTHR43539">
    <property type="entry name" value="FLAVIN-BINDING MONOOXYGENASE-LIKE PROTEIN (AFU_ORTHOLOGUE AFUA_4G09220)"/>
    <property type="match status" value="1"/>
</dbReference>
<dbReference type="AlphaFoldDB" id="U5W3Q2"/>
<gene>
    <name evidence="2" type="ORF">AFR_27515</name>
</gene>
<dbReference type="Gene3D" id="3.50.50.60">
    <property type="entry name" value="FAD/NAD(P)-binding domain"/>
    <property type="match status" value="2"/>
</dbReference>
<dbReference type="Proteomes" id="UP000017746">
    <property type="component" value="Chromosome"/>
</dbReference>
<dbReference type="KEGG" id="afs:AFR_27515"/>
<evidence type="ECO:0000256" key="1">
    <source>
        <dbReference type="ARBA" id="ARBA00023002"/>
    </source>
</evidence>
<accession>U5W3Q2</accession>
<protein>
    <submittedName>
        <fullName evidence="2">Oxidoreductase</fullName>
    </submittedName>
</protein>
<dbReference type="InterPro" id="IPR036188">
    <property type="entry name" value="FAD/NAD-bd_sf"/>
</dbReference>
<dbReference type="SUPFAM" id="SSF51905">
    <property type="entry name" value="FAD/NAD(P)-binding domain"/>
    <property type="match status" value="2"/>
</dbReference>
<evidence type="ECO:0000313" key="2">
    <source>
        <dbReference type="EMBL" id="AGZ43764.1"/>
    </source>
</evidence>
<organism evidence="2 3">
    <name type="scientific">Actinoplanes friuliensis DSM 7358</name>
    <dbReference type="NCBI Taxonomy" id="1246995"/>
    <lineage>
        <taxon>Bacteria</taxon>
        <taxon>Bacillati</taxon>
        <taxon>Actinomycetota</taxon>
        <taxon>Actinomycetes</taxon>
        <taxon>Micromonosporales</taxon>
        <taxon>Micromonosporaceae</taxon>
        <taxon>Actinoplanes</taxon>
    </lineage>
</organism>
<dbReference type="InterPro" id="IPR032710">
    <property type="entry name" value="NTF2-like_dom_sf"/>
</dbReference>
<dbReference type="Pfam" id="PF13738">
    <property type="entry name" value="Pyr_redox_3"/>
    <property type="match status" value="1"/>
</dbReference>
<dbReference type="EMBL" id="CP006272">
    <property type="protein sequence ID" value="AGZ43764.1"/>
    <property type="molecule type" value="Genomic_DNA"/>
</dbReference>
<dbReference type="SUPFAM" id="SSF54427">
    <property type="entry name" value="NTF2-like"/>
    <property type="match status" value="1"/>
</dbReference>
<proteinExistence type="predicted"/>
<reference evidence="2 3" key="1">
    <citation type="journal article" date="2014" name="J. Biotechnol.">
        <title>Complete genome sequence of the actinobacterium Actinoplanes friuliensis HAG 010964, producer of the lipopeptide antibiotic friulimycin.</title>
        <authorList>
            <person name="Ruckert C."/>
            <person name="Szczepanowski R."/>
            <person name="Albersmeier A."/>
            <person name="Goesmann A."/>
            <person name="Fischer N."/>
            <person name="Steinkamper A."/>
            <person name="Puhler A."/>
            <person name="Biener R."/>
            <person name="Schwartz D."/>
            <person name="Kalinowski J."/>
        </authorList>
    </citation>
    <scope>NUCLEOTIDE SEQUENCE [LARGE SCALE GENOMIC DNA]</scope>
    <source>
        <strain evidence="2 3">DSM 7358</strain>
    </source>
</reference>
<dbReference type="eggNOG" id="COG2072">
    <property type="taxonomic scope" value="Bacteria"/>
</dbReference>
<dbReference type="HOGENOM" id="CLU_015676_1_0_11"/>
<dbReference type="PANTHER" id="PTHR43539:SF68">
    <property type="entry name" value="FLAVIN-BINDING MONOOXYGENASE-LIKE PROTEIN (AFU_ORTHOLOGUE AFUA_4G09220)"/>
    <property type="match status" value="1"/>
</dbReference>
<dbReference type="STRING" id="1246995.AFR_27515"/>
<name>U5W3Q2_9ACTN</name>
<keyword evidence="1" id="KW-0560">Oxidoreductase</keyword>
<dbReference type="GO" id="GO:0004497">
    <property type="term" value="F:monooxygenase activity"/>
    <property type="evidence" value="ECO:0007669"/>
    <property type="project" value="TreeGrafter"/>
</dbReference>
<dbReference type="PRINTS" id="PR00411">
    <property type="entry name" value="PNDRDTASEI"/>
</dbReference>
<keyword evidence="3" id="KW-1185">Reference proteome</keyword>
<dbReference type="GO" id="GO:0050660">
    <property type="term" value="F:flavin adenine dinucleotide binding"/>
    <property type="evidence" value="ECO:0007669"/>
    <property type="project" value="TreeGrafter"/>
</dbReference>